<keyword evidence="3" id="KW-1003">Cell membrane</keyword>
<evidence type="ECO:0000313" key="12">
    <source>
        <dbReference type="Proteomes" id="UP001142592"/>
    </source>
</evidence>
<dbReference type="EMBL" id="JAPJUH010000001">
    <property type="protein sequence ID" value="MCX3263152.1"/>
    <property type="molecule type" value="Genomic_DNA"/>
</dbReference>
<feature type="domain" description="Mechanosensitive ion channel MscS C-terminal" evidence="10">
    <location>
        <begin position="725"/>
        <end position="807"/>
    </location>
</feature>
<evidence type="ECO:0000256" key="6">
    <source>
        <dbReference type="ARBA" id="ARBA00023136"/>
    </source>
</evidence>
<dbReference type="InterPro" id="IPR006685">
    <property type="entry name" value="MscS_channel_2nd"/>
</dbReference>
<evidence type="ECO:0000256" key="2">
    <source>
        <dbReference type="ARBA" id="ARBA00008017"/>
    </source>
</evidence>
<feature type="transmembrane region" description="Helical" evidence="7">
    <location>
        <begin position="517"/>
        <end position="537"/>
    </location>
</feature>
<comment type="caution">
    <text evidence="11">The sequence shown here is derived from an EMBL/GenBank/DDBJ whole genome shotgun (WGS) entry which is preliminary data.</text>
</comment>
<dbReference type="GO" id="GO:0005886">
    <property type="term" value="C:plasma membrane"/>
    <property type="evidence" value="ECO:0007669"/>
    <property type="project" value="UniProtKB-SubCell"/>
</dbReference>
<feature type="transmembrane region" description="Helical" evidence="7">
    <location>
        <begin position="433"/>
        <end position="454"/>
    </location>
</feature>
<dbReference type="InterPro" id="IPR052702">
    <property type="entry name" value="MscS-like_channel"/>
</dbReference>
<dbReference type="InterPro" id="IPR010920">
    <property type="entry name" value="LSM_dom_sf"/>
</dbReference>
<dbReference type="GO" id="GO:0008381">
    <property type="term" value="F:mechanosensitive monoatomic ion channel activity"/>
    <property type="evidence" value="ECO:0007669"/>
    <property type="project" value="UniProtKB-ARBA"/>
</dbReference>
<feature type="domain" description="Mechanosensitive ion channel MscS" evidence="9">
    <location>
        <begin position="650"/>
        <end position="716"/>
    </location>
</feature>
<feature type="transmembrane region" description="Helical" evidence="7">
    <location>
        <begin position="404"/>
        <end position="421"/>
    </location>
</feature>
<reference evidence="11" key="1">
    <citation type="submission" date="2022-11" db="EMBL/GenBank/DDBJ databases">
        <authorList>
            <person name="Graham C."/>
            <person name="Newman J.D."/>
        </authorList>
    </citation>
    <scope>NUCLEOTIDE SEQUENCE</scope>
    <source>
        <strain evidence="11">DSM 19486</strain>
    </source>
</reference>
<feature type="transmembrane region" description="Helical" evidence="7">
    <location>
        <begin position="323"/>
        <end position="343"/>
    </location>
</feature>
<dbReference type="InterPro" id="IPR023408">
    <property type="entry name" value="MscS_beta-dom_sf"/>
</dbReference>
<evidence type="ECO:0000256" key="3">
    <source>
        <dbReference type="ARBA" id="ARBA00022475"/>
    </source>
</evidence>
<proteinExistence type="inferred from homology"/>
<dbReference type="SUPFAM" id="SSF82689">
    <property type="entry name" value="Mechanosensitive channel protein MscS (YggB), C-terminal domain"/>
    <property type="match status" value="1"/>
</dbReference>
<keyword evidence="4 7" id="KW-0812">Transmembrane</keyword>
<evidence type="ECO:0000256" key="7">
    <source>
        <dbReference type="SAM" id="Phobius"/>
    </source>
</evidence>
<feature type="transmembrane region" description="Helical" evidence="7">
    <location>
        <begin position="460"/>
        <end position="481"/>
    </location>
</feature>
<feature type="chain" id="PRO_5040960914" evidence="8">
    <location>
        <begin position="24"/>
        <end position="829"/>
    </location>
</feature>
<dbReference type="PANTHER" id="PTHR30347:SF1">
    <property type="entry name" value="MECHANOSENSITIVE CHANNEL MSCK"/>
    <property type="match status" value="1"/>
</dbReference>
<feature type="transmembrane region" description="Helical" evidence="7">
    <location>
        <begin position="606"/>
        <end position="627"/>
    </location>
</feature>
<feature type="signal peptide" evidence="8">
    <location>
        <begin position="1"/>
        <end position="23"/>
    </location>
</feature>
<evidence type="ECO:0000259" key="9">
    <source>
        <dbReference type="Pfam" id="PF00924"/>
    </source>
</evidence>
<dbReference type="Proteomes" id="UP001142592">
    <property type="component" value="Unassembled WGS sequence"/>
</dbReference>
<organism evidence="11 12">
    <name type="scientific">Pedobacter agri</name>
    <dbReference type="NCBI Taxonomy" id="454586"/>
    <lineage>
        <taxon>Bacteria</taxon>
        <taxon>Pseudomonadati</taxon>
        <taxon>Bacteroidota</taxon>
        <taxon>Sphingobacteriia</taxon>
        <taxon>Sphingobacteriales</taxon>
        <taxon>Sphingobacteriaceae</taxon>
        <taxon>Pedobacter</taxon>
    </lineage>
</organism>
<evidence type="ECO:0000256" key="1">
    <source>
        <dbReference type="ARBA" id="ARBA00004651"/>
    </source>
</evidence>
<evidence type="ECO:0000313" key="11">
    <source>
        <dbReference type="EMBL" id="MCX3263152.1"/>
    </source>
</evidence>
<evidence type="ECO:0000259" key="10">
    <source>
        <dbReference type="Pfam" id="PF21082"/>
    </source>
</evidence>
<dbReference type="InterPro" id="IPR011014">
    <property type="entry name" value="MscS_channel_TM-2"/>
</dbReference>
<dbReference type="PANTHER" id="PTHR30347">
    <property type="entry name" value="POTASSIUM CHANNEL RELATED"/>
    <property type="match status" value="1"/>
</dbReference>
<dbReference type="SUPFAM" id="SSF82861">
    <property type="entry name" value="Mechanosensitive channel protein MscS (YggB), transmembrane region"/>
    <property type="match status" value="1"/>
</dbReference>
<feature type="transmembrane region" description="Helical" evidence="7">
    <location>
        <begin position="379"/>
        <end position="398"/>
    </location>
</feature>
<evidence type="ECO:0000256" key="5">
    <source>
        <dbReference type="ARBA" id="ARBA00022989"/>
    </source>
</evidence>
<name>A0A9X3D9E2_9SPHI</name>
<dbReference type="RefSeq" id="WP_266268303.1">
    <property type="nucleotide sequence ID" value="NZ_JAPJUH010000001.1"/>
</dbReference>
<keyword evidence="5 7" id="KW-1133">Transmembrane helix</keyword>
<evidence type="ECO:0000256" key="4">
    <source>
        <dbReference type="ARBA" id="ARBA00022692"/>
    </source>
</evidence>
<keyword evidence="6 7" id="KW-0472">Membrane</keyword>
<dbReference type="InterPro" id="IPR049278">
    <property type="entry name" value="MS_channel_C"/>
</dbReference>
<comment type="similarity">
    <text evidence="2">Belongs to the MscS (TC 1.A.23) family.</text>
</comment>
<comment type="subcellular location">
    <subcellularLocation>
        <location evidence="1">Cell membrane</location>
        <topology evidence="1">Multi-pass membrane protein</topology>
    </subcellularLocation>
</comment>
<dbReference type="Gene3D" id="2.30.30.60">
    <property type="match status" value="1"/>
</dbReference>
<evidence type="ECO:0000256" key="8">
    <source>
        <dbReference type="SAM" id="SignalP"/>
    </source>
</evidence>
<protein>
    <submittedName>
        <fullName evidence="11">Mechanosensitive ion channel</fullName>
    </submittedName>
</protein>
<gene>
    <name evidence="11" type="ORF">OQZ29_00200</name>
</gene>
<feature type="transmembrane region" description="Helical" evidence="7">
    <location>
        <begin position="633"/>
        <end position="656"/>
    </location>
</feature>
<feature type="transmembrane region" description="Helical" evidence="7">
    <location>
        <begin position="279"/>
        <end position="302"/>
    </location>
</feature>
<keyword evidence="8" id="KW-0732">Signal</keyword>
<dbReference type="Gene3D" id="3.30.70.100">
    <property type="match status" value="1"/>
</dbReference>
<keyword evidence="12" id="KW-1185">Reference proteome</keyword>
<dbReference type="InterPro" id="IPR011066">
    <property type="entry name" value="MscS_channel_C_sf"/>
</dbReference>
<dbReference type="Pfam" id="PF21082">
    <property type="entry name" value="MS_channel_3rd"/>
    <property type="match status" value="1"/>
</dbReference>
<sequence length="829" mass="93382">MNSKFTRIIIILLCFVFFTVSTSGQTKSEGNVKTDSAKVKTKGFMARMQDFAKKSARESIEDFKSDKVAMVQLEVINQIRLTTQDAKGYLKTITDTLALKRKLKKLREDYLIAAEGVLINRGTTQTYRNLASTKRVLNALTLDAKRSKSSLDITQKELASFHYRIDSLSTAPELFVFPKDSAQTMDYVRTLAAVAIDAAPVDSLLKSTNSKVQKLLYNYNIIISEFQNAVEQVEGFERQMANETVARELPNIWQKQLHFRPFKDIVSFSLTKNMLTLKFYAVNNAGKLCLIIFLALCSYIYLNALRAIYVEKGLLTKEMNGQLAIRYPALSAVLIVLSLFQFLLLSPPFTLRFIIWIISCLCLTIVFKNFNTPYWMKVWLLMVVFFVFASAGNLLLQASRPERWYMLTLSLIGAVAGIIILRQKRNVELREKWIAYSILFMVCVEGLSIILNIYGRFNLAKTLFLVGFQNVIIAILFLWVVRLINEGLLLAFEVYTVQDRKLFYVNFGKVGGKAPSLLYALLVLGWVLLLGHNFPLFEFLSKPVTEFMSAKRTLGNYSFSINGILLFFIVMTISVILSKIVSFFTSDDHLISSKGTNENSRGLGSWVLLLRISILSIGLFLAVAAAGIPMERITIIIGALGVGIGFGLQTLVNNLVSGLIIAFEKPVNVGDIVDIDGQGGTMKSIGFRSSVISTWDGGDLVMPNGDLLNSHLMNWTLSGNRKRLSMEIGIAYDTDLQKCREIIYQILEDEDRVLKNPKPAVNFELFGDNAIALKIQLWTRHLKDNNPTRNDLIIAIKDAFDQNGIKIPFSQHEVYLHQAANPKSLDREK</sequence>
<dbReference type="SUPFAM" id="SSF50182">
    <property type="entry name" value="Sm-like ribonucleoproteins"/>
    <property type="match status" value="1"/>
</dbReference>
<accession>A0A9X3D9E2</accession>
<feature type="transmembrane region" description="Helical" evidence="7">
    <location>
        <begin position="557"/>
        <end position="585"/>
    </location>
</feature>
<dbReference type="Gene3D" id="1.10.287.1260">
    <property type="match status" value="1"/>
</dbReference>
<feature type="transmembrane region" description="Helical" evidence="7">
    <location>
        <begin position="349"/>
        <end position="367"/>
    </location>
</feature>
<dbReference type="AlphaFoldDB" id="A0A9X3D9E2"/>
<dbReference type="Pfam" id="PF00924">
    <property type="entry name" value="MS_channel_2nd"/>
    <property type="match status" value="1"/>
</dbReference>